<dbReference type="SUPFAM" id="SSF51905">
    <property type="entry name" value="FAD/NAD(P)-binding domain"/>
    <property type="match status" value="1"/>
</dbReference>
<dbReference type="AlphaFoldDB" id="A0A1E7Z5K3"/>
<dbReference type="GO" id="GO:0016491">
    <property type="term" value="F:oxidoreductase activity"/>
    <property type="evidence" value="ECO:0007669"/>
    <property type="project" value="UniProtKB-KW"/>
</dbReference>
<gene>
    <name evidence="4" type="ORF">BFC18_18930</name>
</gene>
<keyword evidence="1" id="KW-0560">Oxidoreductase</keyword>
<evidence type="ECO:0000259" key="3">
    <source>
        <dbReference type="Pfam" id="PF01266"/>
    </source>
</evidence>
<feature type="compositionally biased region" description="Polar residues" evidence="2">
    <location>
        <begin position="410"/>
        <end position="428"/>
    </location>
</feature>
<reference evidence="4 5" key="1">
    <citation type="submission" date="2016-08" db="EMBL/GenBank/DDBJ databases">
        <authorList>
            <person name="Seilhamer J.J."/>
        </authorList>
    </citation>
    <scope>NUCLEOTIDE SEQUENCE [LARGE SCALE GENOMIC DNA]</scope>
    <source>
        <strain evidence="4 5">KCTC 42603</strain>
    </source>
</reference>
<feature type="domain" description="FAD dependent oxidoreductase" evidence="3">
    <location>
        <begin position="4"/>
        <end position="393"/>
    </location>
</feature>
<evidence type="ECO:0000313" key="5">
    <source>
        <dbReference type="Proteomes" id="UP000175691"/>
    </source>
</evidence>
<organism evidence="4 5">
    <name type="scientific">Alteromonas confluentis</name>
    <dbReference type="NCBI Taxonomy" id="1656094"/>
    <lineage>
        <taxon>Bacteria</taxon>
        <taxon>Pseudomonadati</taxon>
        <taxon>Pseudomonadota</taxon>
        <taxon>Gammaproteobacteria</taxon>
        <taxon>Alteromonadales</taxon>
        <taxon>Alteromonadaceae</taxon>
        <taxon>Alteromonas/Salinimonas group</taxon>
        <taxon>Alteromonas</taxon>
    </lineage>
</organism>
<dbReference type="InterPro" id="IPR006076">
    <property type="entry name" value="FAD-dep_OxRdtase"/>
</dbReference>
<name>A0A1E7Z5K3_9ALTE</name>
<dbReference type="Gene3D" id="3.30.9.10">
    <property type="entry name" value="D-Amino Acid Oxidase, subunit A, domain 2"/>
    <property type="match status" value="1"/>
</dbReference>
<dbReference type="PANTHER" id="PTHR13847:SF289">
    <property type="entry name" value="GLYCINE OXIDASE"/>
    <property type="match status" value="1"/>
</dbReference>
<comment type="caution">
    <text evidence="4">The sequence shown here is derived from an EMBL/GenBank/DDBJ whole genome shotgun (WGS) entry which is preliminary data.</text>
</comment>
<feature type="region of interest" description="Disordered" evidence="2">
    <location>
        <begin position="400"/>
        <end position="428"/>
    </location>
</feature>
<dbReference type="PANTHER" id="PTHR13847">
    <property type="entry name" value="SARCOSINE DEHYDROGENASE-RELATED"/>
    <property type="match status" value="1"/>
</dbReference>
<sequence length="428" mass="47020">MQYDTIVLGAGIVGVSAALHLQSRGHQVVLLDREQPGEGTSFGNAGLIERSSVIPYAFPREFAALLRYSLNRETAVRLNPGYLPEIAPWLFQYWKQSAPSPLDASTLAMLPLIERCTDEHDALVQQAGLSELIRCEGWIEIFKNERAFNRARSEAQSLVSYGINYDVLDQPALQQRDPHLSNKVIGGIHWLDPKTVTNPGALVKGYAALFRQRGGIILQGDARSVAQGESGWQVDTLEGPVISQNVVVALGPKSADIFKLFGYAIPLAVKRGYHRHFRMQEGKQLRHSVCDSESGFVLAPMKQGIRLSTGIEFDRPGAPKNDSQLRRCEAIARSLLPLGEPIEDEPWMGLRPCLPDMRPVIGAAPRHKGLWFNFGHAHHGLTLGPVTGRLLAEIMTGETPFTDPEPYSATRFSKANAASSQTEATLSS</sequence>
<dbReference type="RefSeq" id="WP_070126936.1">
    <property type="nucleotide sequence ID" value="NZ_MDHN01000041.1"/>
</dbReference>
<keyword evidence="5" id="KW-1185">Reference proteome</keyword>
<dbReference type="SUPFAM" id="SSF54373">
    <property type="entry name" value="FAD-linked reductases, C-terminal domain"/>
    <property type="match status" value="1"/>
</dbReference>
<proteinExistence type="predicted"/>
<dbReference type="EMBL" id="MDHN01000041">
    <property type="protein sequence ID" value="OFC68833.1"/>
    <property type="molecule type" value="Genomic_DNA"/>
</dbReference>
<dbReference type="Gene3D" id="3.50.50.60">
    <property type="entry name" value="FAD/NAD(P)-binding domain"/>
    <property type="match status" value="2"/>
</dbReference>
<protein>
    <submittedName>
        <fullName evidence="4">Amino acid dehydrogenase</fullName>
    </submittedName>
</protein>
<evidence type="ECO:0000313" key="4">
    <source>
        <dbReference type="EMBL" id="OFC68833.1"/>
    </source>
</evidence>
<dbReference type="Pfam" id="PF01266">
    <property type="entry name" value="DAO"/>
    <property type="match status" value="1"/>
</dbReference>
<dbReference type="InterPro" id="IPR036188">
    <property type="entry name" value="FAD/NAD-bd_sf"/>
</dbReference>
<dbReference type="STRING" id="1656094.BFC18_18930"/>
<evidence type="ECO:0000256" key="2">
    <source>
        <dbReference type="SAM" id="MobiDB-lite"/>
    </source>
</evidence>
<dbReference type="GO" id="GO:0005737">
    <property type="term" value="C:cytoplasm"/>
    <property type="evidence" value="ECO:0007669"/>
    <property type="project" value="TreeGrafter"/>
</dbReference>
<dbReference type="OrthoDB" id="9805337at2"/>
<dbReference type="Proteomes" id="UP000175691">
    <property type="component" value="Unassembled WGS sequence"/>
</dbReference>
<accession>A0A1E7Z5K3</accession>
<evidence type="ECO:0000256" key="1">
    <source>
        <dbReference type="ARBA" id="ARBA00023002"/>
    </source>
</evidence>